<evidence type="ECO:0000313" key="6">
    <source>
        <dbReference type="Proteomes" id="UP000029273"/>
    </source>
</evidence>
<dbReference type="GO" id="GO:0006537">
    <property type="term" value="P:glutamate biosynthetic process"/>
    <property type="evidence" value="ECO:0007669"/>
    <property type="project" value="InterPro"/>
</dbReference>
<reference evidence="5 6" key="1">
    <citation type="journal article" date="2014" name="Genome Announc.">
        <title>Draft Genome Sequence of the Iron-Oxidizing, Acidophilic, and Halotolerant 'Thiobacillus prosperus' Type Strain DSM 5130.</title>
        <authorList>
            <person name="Ossandon F.J."/>
            <person name="Cardenas J.P."/>
            <person name="Corbett M."/>
            <person name="Quatrini R."/>
            <person name="Holmes D.S."/>
            <person name="Watkin E."/>
        </authorList>
    </citation>
    <scope>NUCLEOTIDE SEQUENCE [LARGE SCALE GENOMIC DNA]</scope>
    <source>
        <strain evidence="5 6">DSM 5130</strain>
    </source>
</reference>
<comment type="caution">
    <text evidence="5">The sequence shown here is derived from an EMBL/GenBank/DDBJ whole genome shotgun (WGS) entry which is preliminary data.</text>
</comment>
<dbReference type="EMBL" id="JQSG02000006">
    <property type="protein sequence ID" value="OBS08771.1"/>
    <property type="molecule type" value="Genomic_DNA"/>
</dbReference>
<dbReference type="SUPFAM" id="SSF51395">
    <property type="entry name" value="FMN-linked oxidoreductases"/>
    <property type="match status" value="1"/>
</dbReference>
<evidence type="ECO:0000259" key="4">
    <source>
        <dbReference type="Pfam" id="PF01645"/>
    </source>
</evidence>
<dbReference type="PANTHER" id="PTHR43819">
    <property type="entry name" value="ARCHAEAL-TYPE GLUTAMATE SYNTHASE [NADPH]"/>
    <property type="match status" value="1"/>
</dbReference>
<gene>
    <name evidence="5" type="ORF">Thpro_023021</name>
</gene>
<dbReference type="OrthoDB" id="9758182at2"/>
<dbReference type="PIRSF" id="PIRSF006429">
    <property type="entry name" value="GOGAT_lg_2"/>
    <property type="match status" value="1"/>
</dbReference>
<evidence type="ECO:0000256" key="1">
    <source>
        <dbReference type="ARBA" id="ARBA00009716"/>
    </source>
</evidence>
<dbReference type="InterPro" id="IPR024188">
    <property type="entry name" value="GltB"/>
</dbReference>
<keyword evidence="3" id="KW-1133">Transmembrane helix</keyword>
<dbReference type="CDD" id="cd02808">
    <property type="entry name" value="GltS_FMN"/>
    <property type="match status" value="1"/>
</dbReference>
<dbReference type="GO" id="GO:0015930">
    <property type="term" value="F:glutamate synthase activity"/>
    <property type="evidence" value="ECO:0007669"/>
    <property type="project" value="InterPro"/>
</dbReference>
<dbReference type="InterPro" id="IPR013785">
    <property type="entry name" value="Aldolase_TIM"/>
</dbReference>
<keyword evidence="3" id="KW-0472">Membrane</keyword>
<keyword evidence="3" id="KW-0812">Transmembrane</keyword>
<evidence type="ECO:0000313" key="5">
    <source>
        <dbReference type="EMBL" id="OBS08771.1"/>
    </source>
</evidence>
<accession>A0A1A6C2H9</accession>
<dbReference type="Pfam" id="PF01645">
    <property type="entry name" value="Glu_synthase"/>
    <property type="match status" value="1"/>
</dbReference>
<evidence type="ECO:0000256" key="2">
    <source>
        <dbReference type="PIRNR" id="PIRNR006429"/>
    </source>
</evidence>
<dbReference type="InterPro" id="IPR002932">
    <property type="entry name" value="Glu_synthdom"/>
</dbReference>
<keyword evidence="6" id="KW-1185">Reference proteome</keyword>
<comment type="similarity">
    <text evidence="1 2">Belongs to the glutamate synthase family.</text>
</comment>
<dbReference type="Gene3D" id="3.20.20.70">
    <property type="entry name" value="Aldolase class I"/>
    <property type="match status" value="1"/>
</dbReference>
<organism evidence="5 6">
    <name type="scientific">Acidihalobacter prosperus</name>
    <dbReference type="NCBI Taxonomy" id="160660"/>
    <lineage>
        <taxon>Bacteria</taxon>
        <taxon>Pseudomonadati</taxon>
        <taxon>Pseudomonadota</taxon>
        <taxon>Gammaproteobacteria</taxon>
        <taxon>Chromatiales</taxon>
        <taxon>Ectothiorhodospiraceae</taxon>
        <taxon>Acidihalobacter</taxon>
    </lineage>
</organism>
<feature type="transmembrane region" description="Helical" evidence="3">
    <location>
        <begin position="6"/>
        <end position="28"/>
    </location>
</feature>
<feature type="domain" description="Glutamate synthase" evidence="4">
    <location>
        <begin position="138"/>
        <end position="457"/>
    </location>
</feature>
<name>A0A1A6C2H9_9GAMM</name>
<dbReference type="RefSeq" id="WP_038091210.1">
    <property type="nucleotide sequence ID" value="NZ_JQSG02000006.1"/>
</dbReference>
<sequence>MELVWGLAVIFIFALGLLMVTAVVLYVLDVTQTTHAIRRNYPLIGRFRGLFETLGTFFRQYFFAMDREEMPFNRAQRAWVYRAAKALNTNQSFGSTRDLRPSGTLLFVNCPFPMLERDIAVPGPVTIGPGCAEPYVTASLFNISGMSYGAISRPAIQALAAGAREAGCWLNTGEGGLAPEHLAGGCDLVFQIGTAKYGVREADGSLSDERLRAVAAHPQVRMFELKLSQGAKPGKGGILPGSKVTPEVARIRGIPVGLDSISPNRFPEIDSEEDLLDLIAHVREVTGKPVGFKCVLGAYGWLDDLFALICRRGAASAPDFITLDSAEGGTGSAPVSLMDYMGLPLRESLPRLIDKLHEYGLHERIRVIASGKLVNPADVAWALCVGADFVTSARGFMFALGCIQSLRCHTNHCPTGITTHDPRLQKGLDPTLKAERVAHYAREIVREVGIIAHSCGVRQPRQLGRMHCRVVGEDGRSLSLDELYPIPETRTEYLRAVR</sequence>
<protein>
    <submittedName>
        <fullName evidence="5">Glutamate synthase</fullName>
    </submittedName>
</protein>
<proteinExistence type="inferred from homology"/>
<evidence type="ECO:0000256" key="3">
    <source>
        <dbReference type="SAM" id="Phobius"/>
    </source>
</evidence>
<dbReference type="AlphaFoldDB" id="A0A1A6C2H9"/>
<dbReference type="PANTHER" id="PTHR43819:SF1">
    <property type="entry name" value="ARCHAEAL-TYPE GLUTAMATE SYNTHASE [NADPH]"/>
    <property type="match status" value="1"/>
</dbReference>
<dbReference type="Proteomes" id="UP000029273">
    <property type="component" value="Unassembled WGS sequence"/>
</dbReference>